<dbReference type="PANTHER" id="PTHR46573:SF1">
    <property type="entry name" value="WD REPEAT, SAM AND U-BOX DOMAIN-CONTAINING PROTEIN 1"/>
    <property type="match status" value="1"/>
</dbReference>
<organism evidence="4 5">
    <name type="scientific">Polarella glacialis</name>
    <name type="common">Dinoflagellate</name>
    <dbReference type="NCBI Taxonomy" id="89957"/>
    <lineage>
        <taxon>Eukaryota</taxon>
        <taxon>Sar</taxon>
        <taxon>Alveolata</taxon>
        <taxon>Dinophyceae</taxon>
        <taxon>Suessiales</taxon>
        <taxon>Suessiaceae</taxon>
        <taxon>Polarella</taxon>
    </lineage>
</organism>
<dbReference type="PROSITE" id="PS51698">
    <property type="entry name" value="U_BOX"/>
    <property type="match status" value="1"/>
</dbReference>
<reference evidence="4" key="1">
    <citation type="submission" date="2021-02" db="EMBL/GenBank/DDBJ databases">
        <authorList>
            <person name="Dougan E. K."/>
            <person name="Rhodes N."/>
            <person name="Thang M."/>
            <person name="Chan C."/>
        </authorList>
    </citation>
    <scope>NUCLEOTIDE SEQUENCE</scope>
</reference>
<feature type="non-terminal residue" evidence="4">
    <location>
        <position position="691"/>
    </location>
</feature>
<feature type="compositionally biased region" description="Low complexity" evidence="2">
    <location>
        <begin position="414"/>
        <end position="430"/>
    </location>
</feature>
<feature type="coiled-coil region" evidence="1">
    <location>
        <begin position="167"/>
        <end position="194"/>
    </location>
</feature>
<feature type="compositionally biased region" description="Basic and acidic residues" evidence="2">
    <location>
        <begin position="341"/>
        <end position="362"/>
    </location>
</feature>
<feature type="region of interest" description="Disordered" evidence="2">
    <location>
        <begin position="313"/>
        <end position="332"/>
    </location>
</feature>
<feature type="compositionally biased region" description="Basic and acidic residues" evidence="2">
    <location>
        <begin position="582"/>
        <end position="597"/>
    </location>
</feature>
<feature type="compositionally biased region" description="Low complexity" evidence="2">
    <location>
        <begin position="620"/>
        <end position="631"/>
    </location>
</feature>
<dbReference type="GO" id="GO:0016567">
    <property type="term" value="P:protein ubiquitination"/>
    <property type="evidence" value="ECO:0007669"/>
    <property type="project" value="InterPro"/>
</dbReference>
<protein>
    <recommendedName>
        <fullName evidence="3">U-box domain-containing protein</fullName>
    </recommendedName>
</protein>
<dbReference type="SMART" id="SM00504">
    <property type="entry name" value="Ubox"/>
    <property type="match status" value="1"/>
</dbReference>
<dbReference type="AlphaFoldDB" id="A0A813KHD2"/>
<accession>A0A813KHD2</accession>
<evidence type="ECO:0000256" key="2">
    <source>
        <dbReference type="SAM" id="MobiDB-lite"/>
    </source>
</evidence>
<dbReference type="CDD" id="cd16655">
    <property type="entry name" value="RING-Ubox_WDSUB1-like"/>
    <property type="match status" value="1"/>
</dbReference>
<dbReference type="SUPFAM" id="SSF57850">
    <property type="entry name" value="RING/U-box"/>
    <property type="match status" value="1"/>
</dbReference>
<feature type="region of interest" description="Disordered" evidence="2">
    <location>
        <begin position="414"/>
        <end position="605"/>
    </location>
</feature>
<dbReference type="Gene3D" id="3.30.40.10">
    <property type="entry name" value="Zinc/RING finger domain, C3HC4 (zinc finger)"/>
    <property type="match status" value="1"/>
</dbReference>
<evidence type="ECO:0000256" key="1">
    <source>
        <dbReference type="SAM" id="Coils"/>
    </source>
</evidence>
<feature type="compositionally biased region" description="Basic and acidic residues" evidence="2">
    <location>
        <begin position="275"/>
        <end position="292"/>
    </location>
</feature>
<feature type="region of interest" description="Disordered" evidence="2">
    <location>
        <begin position="620"/>
        <end position="691"/>
    </location>
</feature>
<evidence type="ECO:0000259" key="3">
    <source>
        <dbReference type="PROSITE" id="PS51698"/>
    </source>
</evidence>
<comment type="caution">
    <text evidence="4">The sequence shown here is derived from an EMBL/GenBank/DDBJ whole genome shotgun (WGS) entry which is preliminary data.</text>
</comment>
<feature type="region of interest" description="Disordered" evidence="2">
    <location>
        <begin position="338"/>
        <end position="379"/>
    </location>
</feature>
<dbReference type="InterPro" id="IPR052085">
    <property type="entry name" value="WD-SAM-U-box"/>
</dbReference>
<keyword evidence="1" id="KW-0175">Coiled coil</keyword>
<dbReference type="GO" id="GO:0004842">
    <property type="term" value="F:ubiquitin-protein transferase activity"/>
    <property type="evidence" value="ECO:0007669"/>
    <property type="project" value="InterPro"/>
</dbReference>
<feature type="domain" description="U-box" evidence="3">
    <location>
        <begin position="95"/>
        <end position="169"/>
    </location>
</feature>
<dbReference type="EMBL" id="CAJNNW010031344">
    <property type="protein sequence ID" value="CAE8707216.1"/>
    <property type="molecule type" value="Genomic_DNA"/>
</dbReference>
<dbReference type="PANTHER" id="PTHR46573">
    <property type="entry name" value="WD REPEAT, SAM AND U-BOX DOMAIN-CONTAINING PROTEIN 1"/>
    <property type="match status" value="1"/>
</dbReference>
<dbReference type="InterPro" id="IPR013083">
    <property type="entry name" value="Znf_RING/FYVE/PHD"/>
</dbReference>
<proteinExistence type="predicted"/>
<gene>
    <name evidence="4" type="ORF">PGLA2088_LOCUS34422</name>
</gene>
<evidence type="ECO:0000313" key="4">
    <source>
        <dbReference type="EMBL" id="CAE8707216.1"/>
    </source>
</evidence>
<sequence length="691" mass="74402">PRNPKSPERVAAATKCGAMVLLAAAAVGLTAANSYCLPAARQWRDWHCRCRYAYAYSFSHVRFLLNLSGRKHRSVYKTCWSHDLLHEDDYQEGRVIPQCFRCPISQEVMKDPVITVDGHTYERQGIEEWFHQGRRTSPLTNLPLASQELLPNLVLRQAVADFAARLAPELRTLRQQLEQQVEQQARDTERCKELEGLLADARAAAERSLSPGFAGAHDEAMHALLESLEEREDEASAMRAARDEATRLMASTGTERTAIAEDASSEGLRPALAGRRAESSEALRPREERERAAPAPPAAEELRAVDRSLASERFSGARSAPHPSAESLSPIHRQTLEQDQWETKTDKEPKAEKVQRASEGSKEVCSLVGEAPPEPQAELEFSSGGNHDEFAHGVQVVAGNAAENAMMGALGSSLAMGGSSSGSSATCALSRPPKDDLQNGSAPGRAAQFSPRNLSGRLSPRNSSAREAASLRPSSVDSHEEHHSSQSSKSPRRTLKSTPQPVDEAEQAPAVSQPAAEARPGHPGQPAASSARRAARSVLGFLPRRSSSVGSTAAGRQGPVVPDVDFLGASSQRRSAEVLPGRFERVESRRGEGEREGPPTGERQGFNELVLAAEAAAAEEAAPAEAALQAEPSRTSNLFGRFSRRSQRSVPAAGQRRASSALPLPSGNGSGRFSTLWRRPGPTDGTGVQCR</sequence>
<feature type="region of interest" description="Disordered" evidence="2">
    <location>
        <begin position="252"/>
        <end position="301"/>
    </location>
</feature>
<evidence type="ECO:0000313" key="5">
    <source>
        <dbReference type="Proteomes" id="UP000626109"/>
    </source>
</evidence>
<dbReference type="Pfam" id="PF04564">
    <property type="entry name" value="U-box"/>
    <property type="match status" value="1"/>
</dbReference>
<name>A0A813KHD2_POLGL</name>
<dbReference type="Proteomes" id="UP000626109">
    <property type="component" value="Unassembled WGS sequence"/>
</dbReference>
<dbReference type="InterPro" id="IPR003613">
    <property type="entry name" value="Ubox_domain"/>
</dbReference>